<dbReference type="Proteomes" id="UP000028709">
    <property type="component" value="Unassembled WGS sequence"/>
</dbReference>
<organism evidence="2 3">
    <name type="scientific">Chryseobacterium piperi</name>
    <dbReference type="NCBI Taxonomy" id="558152"/>
    <lineage>
        <taxon>Bacteria</taxon>
        <taxon>Pseudomonadati</taxon>
        <taxon>Bacteroidota</taxon>
        <taxon>Flavobacteriia</taxon>
        <taxon>Flavobacteriales</taxon>
        <taxon>Weeksellaceae</taxon>
        <taxon>Chryseobacterium group</taxon>
        <taxon>Chryseobacterium</taxon>
    </lineage>
</organism>
<dbReference type="AlphaFoldDB" id="A0A086AII8"/>
<dbReference type="STRING" id="558152.IQ37_17825"/>
<accession>A0A086AII8</accession>
<sequence>MFKGDQLLAAQKILDGDLEGMEKVIKDKNIALDKLGEDTGYTLLMYASIIEDMNAMKKLLDLGANPNIVVPYNGYKTPLRHAVALNNYEMLKLLFSYKANPNPQLGDSPLYDAMMIGGVDDTERKMIDYLLKQGADINNLSYSGNNIMEAAARDDLDLTTYFLEKGGNPVIPGTGLCPMASYIEYKDKQKKDRNLPESPYYEKLSAIKKILIEKYQVQFPVKKDLTAEAALRIKLYEKLDSNDKLSVNFNNNYGENQYKKDLELIKKP</sequence>
<dbReference type="eggNOG" id="COG0666">
    <property type="taxonomic scope" value="Bacteria"/>
</dbReference>
<dbReference type="PROSITE" id="PS50297">
    <property type="entry name" value="ANK_REP_REGION"/>
    <property type="match status" value="1"/>
</dbReference>
<evidence type="ECO:0000313" key="3">
    <source>
        <dbReference type="Proteomes" id="UP000028709"/>
    </source>
</evidence>
<keyword evidence="1" id="KW-0040">ANK repeat</keyword>
<dbReference type="InterPro" id="IPR036770">
    <property type="entry name" value="Ankyrin_rpt-contain_sf"/>
</dbReference>
<dbReference type="OrthoDB" id="1239122at2"/>
<dbReference type="SUPFAM" id="SSF48403">
    <property type="entry name" value="Ankyrin repeat"/>
    <property type="match status" value="1"/>
</dbReference>
<reference evidence="2 3" key="1">
    <citation type="submission" date="2014-07" db="EMBL/GenBank/DDBJ databases">
        <title>Genome of Chryseobacterium piperi CTM.</title>
        <authorList>
            <person name="Pipes S.E."/>
            <person name="Stropko S.J."/>
            <person name="Newman J.D."/>
        </authorList>
    </citation>
    <scope>NUCLEOTIDE SEQUENCE [LARGE SCALE GENOMIC DNA]</scope>
    <source>
        <strain evidence="2 3">CTM</strain>
    </source>
</reference>
<keyword evidence="3" id="KW-1185">Reference proteome</keyword>
<proteinExistence type="predicted"/>
<evidence type="ECO:0000313" key="2">
    <source>
        <dbReference type="EMBL" id="KFF16502.1"/>
    </source>
</evidence>
<dbReference type="InterPro" id="IPR002110">
    <property type="entry name" value="Ankyrin_rpt"/>
</dbReference>
<dbReference type="EMBL" id="JPRJ01000050">
    <property type="protein sequence ID" value="KFF16502.1"/>
    <property type="molecule type" value="Genomic_DNA"/>
</dbReference>
<comment type="caution">
    <text evidence="2">The sequence shown here is derived from an EMBL/GenBank/DDBJ whole genome shotgun (WGS) entry which is preliminary data.</text>
</comment>
<dbReference type="PANTHER" id="PTHR46224">
    <property type="entry name" value="ANKYRIN REPEAT FAMILY PROTEIN"/>
    <property type="match status" value="1"/>
</dbReference>
<dbReference type="KEGG" id="cpip:CJF12_05030"/>
<gene>
    <name evidence="2" type="ORF">IQ37_17825</name>
</gene>
<protein>
    <submittedName>
        <fullName evidence="2">Uncharacterized protein</fullName>
    </submittedName>
</protein>
<dbReference type="Gene3D" id="1.25.40.20">
    <property type="entry name" value="Ankyrin repeat-containing domain"/>
    <property type="match status" value="1"/>
</dbReference>
<dbReference type="SMART" id="SM00248">
    <property type="entry name" value="ANK"/>
    <property type="match status" value="4"/>
</dbReference>
<feature type="repeat" description="ANK" evidence="1">
    <location>
        <begin position="105"/>
        <end position="142"/>
    </location>
</feature>
<name>A0A086AII8_9FLAO</name>
<dbReference type="InterPro" id="IPR051616">
    <property type="entry name" value="Cul2-RING_E3_ligase_SR"/>
</dbReference>
<evidence type="ECO:0000256" key="1">
    <source>
        <dbReference type="PROSITE-ProRule" id="PRU00023"/>
    </source>
</evidence>
<dbReference type="Pfam" id="PF12796">
    <property type="entry name" value="Ank_2"/>
    <property type="match status" value="1"/>
</dbReference>
<dbReference type="PROSITE" id="PS50088">
    <property type="entry name" value="ANK_REPEAT"/>
    <property type="match status" value="1"/>
</dbReference>